<comment type="caution">
    <text evidence="1">The sequence shown here is derived from an EMBL/GenBank/DDBJ whole genome shotgun (WGS) entry which is preliminary data.</text>
</comment>
<reference evidence="1 2" key="1">
    <citation type="submission" date="2018-05" db="EMBL/GenBank/DDBJ databases">
        <title>Genomic Encyclopedia of Type Strains, Phase IV (KMG-IV): sequencing the most valuable type-strain genomes for metagenomic binning, comparative biology and taxonomic classification.</title>
        <authorList>
            <person name="Goeker M."/>
        </authorList>
    </citation>
    <scope>NUCLEOTIDE SEQUENCE [LARGE SCALE GENOMIC DNA]</scope>
    <source>
        <strain evidence="1 2">DSM 44704</strain>
    </source>
</reference>
<evidence type="ECO:0000313" key="2">
    <source>
        <dbReference type="Proteomes" id="UP000247569"/>
    </source>
</evidence>
<sequence>MSDNEFRTHLTLDDLRSYFAADVDSTGDTDDDLHRQVSYVLSAYRGGVLPGLHPLEIAEGAVLGFTVFQAESVLGTPRLLDQLRRLWHGKPPSARIHRIAAAADERGRLHAHLLSAVSAEPAAEDVTARLRTLRVLQPRSDLPISAAAEGGSPVRSHSEIDSEHQFRLTRTALPEEGRLHVVIEFVRDADLHIATLLIGAEAIRLFIVLEQQGPLAVGESFIDIAHGWGEIAVTEPVVVQKIPEAQAADLSRSAAACPPGVHPVWARLASSLPTDHWARAAIAEGMP</sequence>
<dbReference type="Proteomes" id="UP000247569">
    <property type="component" value="Unassembled WGS sequence"/>
</dbReference>
<dbReference type="RefSeq" id="WP_040738794.1">
    <property type="nucleotide sequence ID" value="NZ_QJKF01000002.1"/>
</dbReference>
<name>A0A318KC75_9NOCA</name>
<accession>A0A318KC75</accession>
<keyword evidence="2" id="KW-1185">Reference proteome</keyword>
<proteinExistence type="predicted"/>
<dbReference type="EMBL" id="QJKF01000002">
    <property type="protein sequence ID" value="PXX68639.1"/>
    <property type="molecule type" value="Genomic_DNA"/>
</dbReference>
<organism evidence="1 2">
    <name type="scientific">Nocardia tenerifensis</name>
    <dbReference type="NCBI Taxonomy" id="228006"/>
    <lineage>
        <taxon>Bacteria</taxon>
        <taxon>Bacillati</taxon>
        <taxon>Actinomycetota</taxon>
        <taxon>Actinomycetes</taxon>
        <taxon>Mycobacteriales</taxon>
        <taxon>Nocardiaceae</taxon>
        <taxon>Nocardia</taxon>
    </lineage>
</organism>
<dbReference type="AlphaFoldDB" id="A0A318KC75"/>
<protein>
    <submittedName>
        <fullName evidence="1">Uncharacterized protein</fullName>
    </submittedName>
</protein>
<gene>
    <name evidence="1" type="ORF">DFR70_102323</name>
</gene>
<evidence type="ECO:0000313" key="1">
    <source>
        <dbReference type="EMBL" id="PXX68639.1"/>
    </source>
</evidence>
<dbReference type="OrthoDB" id="9971148at2"/>